<keyword evidence="3" id="KW-0539">Nucleus</keyword>
<comment type="caution">
    <text evidence="6">The sequence shown here is derived from an EMBL/GenBank/DDBJ whole genome shotgun (WGS) entry which is preliminary data.</text>
</comment>
<dbReference type="Proteomes" id="UP000663882">
    <property type="component" value="Unassembled WGS sequence"/>
</dbReference>
<proteinExistence type="inferred from homology"/>
<protein>
    <submittedName>
        <fullName evidence="6">Uncharacterized protein</fullName>
    </submittedName>
</protein>
<comment type="similarity">
    <text evidence="2">Belongs to the TLS1 family.</text>
</comment>
<name>A0A814JA70_9BILA</name>
<evidence type="ECO:0000256" key="2">
    <source>
        <dbReference type="ARBA" id="ARBA00007643"/>
    </source>
</evidence>
<dbReference type="GO" id="GO:0005681">
    <property type="term" value="C:spliceosomal complex"/>
    <property type="evidence" value="ECO:0007669"/>
    <property type="project" value="TreeGrafter"/>
</dbReference>
<dbReference type="PANTHER" id="PTHR13486:SF2">
    <property type="entry name" value="SPLICING FACTOR C9ORF78"/>
    <property type="match status" value="1"/>
</dbReference>
<evidence type="ECO:0000256" key="1">
    <source>
        <dbReference type="ARBA" id="ARBA00004123"/>
    </source>
</evidence>
<evidence type="ECO:0000256" key="4">
    <source>
        <dbReference type="SAM" id="MobiDB-lite"/>
    </source>
</evidence>
<gene>
    <name evidence="6" type="ORF">RFH988_LOCUS15906</name>
    <name evidence="5" type="ORF">ZHD862_LOCUS3712</name>
</gene>
<reference evidence="6" key="1">
    <citation type="submission" date="2021-02" db="EMBL/GenBank/DDBJ databases">
        <authorList>
            <person name="Nowell W R."/>
        </authorList>
    </citation>
    <scope>NUCLEOTIDE SEQUENCE</scope>
</reference>
<dbReference type="Pfam" id="PF07052">
    <property type="entry name" value="Hep_59"/>
    <property type="match status" value="1"/>
</dbReference>
<comment type="subcellular location">
    <subcellularLocation>
        <location evidence="1">Nucleus</location>
    </subcellularLocation>
</comment>
<organism evidence="6 7">
    <name type="scientific">Rotaria sordida</name>
    <dbReference type="NCBI Taxonomy" id="392033"/>
    <lineage>
        <taxon>Eukaryota</taxon>
        <taxon>Metazoa</taxon>
        <taxon>Spiralia</taxon>
        <taxon>Gnathifera</taxon>
        <taxon>Rotifera</taxon>
        <taxon>Eurotatoria</taxon>
        <taxon>Bdelloidea</taxon>
        <taxon>Philodinida</taxon>
        <taxon>Philodinidae</taxon>
        <taxon>Rotaria</taxon>
    </lineage>
</organism>
<dbReference type="EMBL" id="CAJNOO010000791">
    <property type="protein sequence ID" value="CAF1034759.1"/>
    <property type="molecule type" value="Genomic_DNA"/>
</dbReference>
<feature type="region of interest" description="Disordered" evidence="4">
    <location>
        <begin position="305"/>
        <end position="336"/>
    </location>
</feature>
<evidence type="ECO:0000313" key="5">
    <source>
        <dbReference type="EMBL" id="CAF0827498.1"/>
    </source>
</evidence>
<feature type="region of interest" description="Disordered" evidence="4">
    <location>
        <begin position="55"/>
        <end position="81"/>
    </location>
</feature>
<evidence type="ECO:0000313" key="7">
    <source>
        <dbReference type="Proteomes" id="UP000663882"/>
    </source>
</evidence>
<dbReference type="InterPro" id="IPR010756">
    <property type="entry name" value="Tls1-like"/>
</dbReference>
<feature type="compositionally biased region" description="Polar residues" evidence="4">
    <location>
        <begin position="20"/>
        <end position="38"/>
    </location>
</feature>
<dbReference type="GO" id="GO:0000398">
    <property type="term" value="P:mRNA splicing, via spliceosome"/>
    <property type="evidence" value="ECO:0007669"/>
    <property type="project" value="TreeGrafter"/>
</dbReference>
<dbReference type="Proteomes" id="UP000663864">
    <property type="component" value="Unassembled WGS sequence"/>
</dbReference>
<evidence type="ECO:0000313" key="6">
    <source>
        <dbReference type="EMBL" id="CAF1034759.1"/>
    </source>
</evidence>
<dbReference type="EMBL" id="CAJNOT010000083">
    <property type="protein sequence ID" value="CAF0827498.1"/>
    <property type="molecule type" value="Genomic_DNA"/>
</dbReference>
<feature type="region of interest" description="Disordered" evidence="4">
    <location>
        <begin position="1"/>
        <end position="40"/>
    </location>
</feature>
<dbReference type="PANTHER" id="PTHR13486">
    <property type="entry name" value="TELOMERE LENGTH AND SILENCING PROTEIN 1 TLS1 FAMILY MEMBER"/>
    <property type="match status" value="1"/>
</dbReference>
<feature type="compositionally biased region" description="Basic and acidic residues" evidence="4">
    <location>
        <begin position="311"/>
        <end position="323"/>
    </location>
</feature>
<evidence type="ECO:0000256" key="3">
    <source>
        <dbReference type="ARBA" id="ARBA00023242"/>
    </source>
</evidence>
<sequence length="360" mass="40677">MSKRTHIRRRQYSEDEDDSQPVNEDSNEQNSNDGSDSGTLIEDLKLIQKLRQRKKGLSAEELALGKQTNPSITSRKIDPNDPFKLKSGGLIEMNTIKQQQQQQRGRSSKDISTINNNFARETNTRDEDTEMQRYIEEQLVKIQQKSSSSTITTSNLSSNDELKAVFATLKKPEDTLFHVSKHLITDHSTQASEEMLSEQMLSGIPEVDIGVEEKIRNIEETDKAKRKLLQTLCEKKGAEKKISTIISQSTAPISLLAASTTVIPPTPTKTASVSFVQHKRFNTDGMEILNAKRLKQNQIKDIVKPQPVVGNKEKHPTLLRDPRPTSAPEKPLSETATDDLVFDQFRKNLHGSRNWKIRHA</sequence>
<dbReference type="OrthoDB" id="5627at2759"/>
<feature type="compositionally biased region" description="Basic residues" evidence="4">
    <location>
        <begin position="1"/>
        <end position="10"/>
    </location>
</feature>
<dbReference type="AlphaFoldDB" id="A0A814JA70"/>
<accession>A0A814JA70</accession>